<dbReference type="EMBL" id="LLXJ01005639">
    <property type="protein sequence ID" value="PKB94723.1"/>
    <property type="molecule type" value="Genomic_DNA"/>
</dbReference>
<name>A0A2N0NJG8_9GLOM</name>
<reference evidence="1 2" key="2">
    <citation type="submission" date="2017-09" db="EMBL/GenBank/DDBJ databases">
        <title>Extensive intraspecific genome diversity in a model arbuscular mycorrhizal fungus.</title>
        <authorList>
            <person name="Chen E.C."/>
            <person name="Morin E."/>
            <person name="Beaudet D."/>
            <person name="Noel J."/>
            <person name="Ndikumana S."/>
            <person name="Charron P."/>
            <person name="St-Onge C."/>
            <person name="Giorgi J."/>
            <person name="Grigoriev I.V."/>
            <person name="Roux C."/>
            <person name="Martin F.M."/>
            <person name="Corradi N."/>
        </authorList>
    </citation>
    <scope>NUCLEOTIDE SEQUENCE [LARGE SCALE GENOMIC DNA]</scope>
    <source>
        <strain evidence="1 2">A5</strain>
    </source>
</reference>
<evidence type="ECO:0000313" key="2">
    <source>
        <dbReference type="Proteomes" id="UP000232722"/>
    </source>
</evidence>
<protein>
    <submittedName>
        <fullName evidence="1">Uncharacterized protein</fullName>
    </submittedName>
</protein>
<accession>A0A2N0NJG8</accession>
<sequence length="388" mass="46113">MCYGSDTIKIFEERLSKIPRYPNLKVFKNGFERLVRLTAAEYRDLMKVILFALDDLLPDKKINKDLCKLFSLWIDMYIWSCKREYTESDLHEFENAIIVWSDLFIKLLSEFSPSNLNLPKLHSWHYHLIPSIRQFGAVNGFTSETYELLHKTNVKQPYRMTNKRHVRCQNIFSFLISRIYSRSYSNICYGIITKKCIKQMTQHTIYQVIQEIENTNNFNELWLCDFKNLKSCICDYFHDVEEWSSHDIESEVIEIKVFGSAYLENEHKIIIRASPNYYEQAAFSDVCVKIDESEQDNYLTDNGFCYAKVLLILQITSKKLGQNHLDFALVSWYDFANIQHCYFYKCAILKYIEHYTLIPIASIANIVHIIPKFSKPENFYVNKHIEYY</sequence>
<dbReference type="VEuPathDB" id="FungiDB:FUN_014661"/>
<proteinExistence type="predicted"/>
<dbReference type="Proteomes" id="UP000232722">
    <property type="component" value="Unassembled WGS sequence"/>
</dbReference>
<comment type="caution">
    <text evidence="1">The sequence shown here is derived from an EMBL/GenBank/DDBJ whole genome shotgun (WGS) entry which is preliminary data.</text>
</comment>
<gene>
    <name evidence="1" type="ORF">RhiirA5_438155</name>
</gene>
<dbReference type="VEuPathDB" id="FungiDB:RhiirA1_462268"/>
<dbReference type="VEuPathDB" id="FungiDB:RhiirFUN_011239"/>
<organism evidence="1 2">
    <name type="scientific">Rhizophagus irregularis</name>
    <dbReference type="NCBI Taxonomy" id="588596"/>
    <lineage>
        <taxon>Eukaryota</taxon>
        <taxon>Fungi</taxon>
        <taxon>Fungi incertae sedis</taxon>
        <taxon>Mucoromycota</taxon>
        <taxon>Glomeromycotina</taxon>
        <taxon>Glomeromycetes</taxon>
        <taxon>Glomerales</taxon>
        <taxon>Glomeraceae</taxon>
        <taxon>Rhizophagus</taxon>
    </lineage>
</organism>
<evidence type="ECO:0000313" key="1">
    <source>
        <dbReference type="EMBL" id="PKB94723.1"/>
    </source>
</evidence>
<reference evidence="1 2" key="1">
    <citation type="submission" date="2016-04" db="EMBL/GenBank/DDBJ databases">
        <title>Genome analyses suggest a sexual origin of heterokaryosis in a supposedly ancient asexual fungus.</title>
        <authorList>
            <person name="Ropars J."/>
            <person name="Sedzielewska K."/>
            <person name="Noel J."/>
            <person name="Charron P."/>
            <person name="Farinelli L."/>
            <person name="Marton T."/>
            <person name="Kruger M."/>
            <person name="Pelin A."/>
            <person name="Brachmann A."/>
            <person name="Corradi N."/>
        </authorList>
    </citation>
    <scope>NUCLEOTIDE SEQUENCE [LARGE SCALE GENOMIC DNA]</scope>
    <source>
        <strain evidence="1 2">A5</strain>
    </source>
</reference>
<dbReference type="AlphaFoldDB" id="A0A2N0NJG8"/>